<keyword evidence="2" id="KW-1185">Reference proteome</keyword>
<dbReference type="InterPro" id="IPR027396">
    <property type="entry name" value="DsrEFH-like"/>
</dbReference>
<dbReference type="Gene3D" id="3.40.1260.10">
    <property type="entry name" value="DsrEFH-like"/>
    <property type="match status" value="1"/>
</dbReference>
<evidence type="ECO:0000313" key="1">
    <source>
        <dbReference type="EMBL" id="EKT61046.1"/>
    </source>
</evidence>
<sequence>MLYTIAKSPFQCDFTAILRLIKREDAVLLIQDGVIAAIDQSPHLHQLQKKAYKFMP</sequence>
<dbReference type="PATRIC" id="fig|1141660.3.peg.632"/>
<dbReference type="HOGENOM" id="CLU_3010756_0_0_6"/>
<dbReference type="Proteomes" id="UP000010290">
    <property type="component" value="Chromosome"/>
</dbReference>
<dbReference type="GO" id="GO:1990228">
    <property type="term" value="C:sulfurtransferase complex"/>
    <property type="evidence" value="ECO:0007669"/>
    <property type="project" value="TreeGrafter"/>
</dbReference>
<dbReference type="PANTHER" id="PTHR37526:SF1">
    <property type="entry name" value="PROTEIN TUSB"/>
    <property type="match status" value="1"/>
</dbReference>
<organism evidence="1 2">
    <name type="scientific">Providencia sneebia DSM 19967</name>
    <dbReference type="NCBI Taxonomy" id="1141660"/>
    <lineage>
        <taxon>Bacteria</taxon>
        <taxon>Pseudomonadati</taxon>
        <taxon>Pseudomonadota</taxon>
        <taxon>Gammaproteobacteria</taxon>
        <taxon>Enterobacterales</taxon>
        <taxon>Morganellaceae</taxon>
        <taxon>Providencia</taxon>
    </lineage>
</organism>
<name>K8WM55_9GAMM</name>
<dbReference type="EMBL" id="AKKN01000003">
    <property type="protein sequence ID" value="EKT61046.1"/>
    <property type="molecule type" value="Genomic_DNA"/>
</dbReference>
<dbReference type="GO" id="GO:0002143">
    <property type="term" value="P:tRNA wobble position uridine thiolation"/>
    <property type="evidence" value="ECO:0007669"/>
    <property type="project" value="InterPro"/>
</dbReference>
<dbReference type="Pfam" id="PF04077">
    <property type="entry name" value="DsrH"/>
    <property type="match status" value="1"/>
</dbReference>
<evidence type="ECO:0000313" key="2">
    <source>
        <dbReference type="Proteomes" id="UP000010290"/>
    </source>
</evidence>
<protein>
    <submittedName>
        <fullName evidence="1">Sulfur transfer complex subunit TusB</fullName>
    </submittedName>
</protein>
<accession>K8WM55</accession>
<comment type="caution">
    <text evidence="1">The sequence shown here is derived from an EMBL/GenBank/DDBJ whole genome shotgun (WGS) entry which is preliminary data.</text>
</comment>
<dbReference type="InterPro" id="IPR007215">
    <property type="entry name" value="Sulphur_relay_TusB/DsrH"/>
</dbReference>
<dbReference type="PANTHER" id="PTHR37526">
    <property type="entry name" value="PROTEIN TUSB"/>
    <property type="match status" value="1"/>
</dbReference>
<gene>
    <name evidence="1" type="ORF">OO7_03126</name>
</gene>
<proteinExistence type="predicted"/>
<dbReference type="AlphaFoldDB" id="K8WM55"/>
<reference evidence="1 2" key="1">
    <citation type="journal article" date="2012" name="BMC Genomics">
        <title>Comparative genomics of bacteria in the genus Providencia isolated from wild Drosophila melanogaster.</title>
        <authorList>
            <person name="Galac M.R."/>
            <person name="Lazzaro B.P."/>
        </authorList>
    </citation>
    <scope>NUCLEOTIDE SEQUENCE [LARGE SCALE GENOMIC DNA]</scope>
    <source>
        <strain evidence="1 2">DSM 19967</strain>
    </source>
</reference>
<dbReference type="SUPFAM" id="SSF75169">
    <property type="entry name" value="DsrEFH-like"/>
    <property type="match status" value="1"/>
</dbReference>